<dbReference type="EMBL" id="JADFTS010000005">
    <property type="protein sequence ID" value="KAF9604501.1"/>
    <property type="molecule type" value="Genomic_DNA"/>
</dbReference>
<keyword evidence="3" id="KW-1185">Reference proteome</keyword>
<evidence type="ECO:0000256" key="1">
    <source>
        <dbReference type="SAM" id="MobiDB-lite"/>
    </source>
</evidence>
<dbReference type="Proteomes" id="UP000631114">
    <property type="component" value="Unassembled WGS sequence"/>
</dbReference>
<dbReference type="OrthoDB" id="413460at2759"/>
<protein>
    <submittedName>
        <fullName evidence="2">Uncharacterized protein</fullName>
    </submittedName>
</protein>
<sequence length="99" mass="10858">MKYESASSKAPIVSGREHTTSADERKLGVERSGELSGKVNQFILRRTNALLSNHLPPKFPKCFYSVLVRYGSWTGGDGFWVELSGKMHVFSAVVGPLAS</sequence>
<feature type="compositionally biased region" description="Basic and acidic residues" evidence="1">
    <location>
        <begin position="15"/>
        <end position="30"/>
    </location>
</feature>
<dbReference type="AlphaFoldDB" id="A0A835HRL1"/>
<accession>A0A835HRL1</accession>
<organism evidence="2 3">
    <name type="scientific">Coptis chinensis</name>
    <dbReference type="NCBI Taxonomy" id="261450"/>
    <lineage>
        <taxon>Eukaryota</taxon>
        <taxon>Viridiplantae</taxon>
        <taxon>Streptophyta</taxon>
        <taxon>Embryophyta</taxon>
        <taxon>Tracheophyta</taxon>
        <taxon>Spermatophyta</taxon>
        <taxon>Magnoliopsida</taxon>
        <taxon>Ranunculales</taxon>
        <taxon>Ranunculaceae</taxon>
        <taxon>Coptidoideae</taxon>
        <taxon>Coptis</taxon>
    </lineage>
</organism>
<feature type="region of interest" description="Disordered" evidence="1">
    <location>
        <begin position="1"/>
        <end position="30"/>
    </location>
</feature>
<comment type="caution">
    <text evidence="2">The sequence shown here is derived from an EMBL/GenBank/DDBJ whole genome shotgun (WGS) entry which is preliminary data.</text>
</comment>
<reference evidence="2 3" key="1">
    <citation type="submission" date="2020-10" db="EMBL/GenBank/DDBJ databases">
        <title>The Coptis chinensis genome and diversification of protoberbering-type alkaloids.</title>
        <authorList>
            <person name="Wang B."/>
            <person name="Shu S."/>
            <person name="Song C."/>
            <person name="Liu Y."/>
        </authorList>
    </citation>
    <scope>NUCLEOTIDE SEQUENCE [LARGE SCALE GENOMIC DNA]</scope>
    <source>
        <strain evidence="2">HL-2020</strain>
        <tissue evidence="2">Leaf</tissue>
    </source>
</reference>
<gene>
    <name evidence="2" type="ORF">IFM89_007511</name>
</gene>
<name>A0A835HRL1_9MAGN</name>
<evidence type="ECO:0000313" key="3">
    <source>
        <dbReference type="Proteomes" id="UP000631114"/>
    </source>
</evidence>
<proteinExistence type="predicted"/>
<evidence type="ECO:0000313" key="2">
    <source>
        <dbReference type="EMBL" id="KAF9604501.1"/>
    </source>
</evidence>